<proteinExistence type="predicted"/>
<sequence length="521" mass="58001">MGAKHSRLSPTSQSKNETRPSSARPNGNVPANEISAEARAEFTVADICCPANTRRAQTLRASDNDRFCKYRNYFKNHHMSLAREVGRKTSKSKAELLQWVEDAVGPLEGGDKLTKDEILEIAMVSAALTEYSESALDKMYARGELDALPNVPLHTHNMRMPATQQACRNSSNAANKDKLEAAHYIGLEVMLRLNERLPVEHRMGEELRQILNHSSNLRLMLATSNQILHKKVDAMLINAKEASGALEGTTGRDKQLTKISTREYDRLIQIAKHAQDDIFQDAMIAAKGHHLYVSLRRQFNLLDIGDRPVLWDLSKDKSELQRPVHRGSRSPSPVRGQLVAPPSPAKKPDPESRIRNSAASSTSASPEKHHRNPFSHLAAKIFRSRQKKKEMQACIPTLTTSQMPRRPPRPVAPTTSAKPKTKKPLTKTKVTLRNENQSKSKPKVKRKPQAALAAKKTAKQSVSSSSQESSYRDSFSSSDDSDHTDVGVIQTDDRVYHVGPRGGTYYVNESGKKVYTKEAGK</sequence>
<organism evidence="2 3">
    <name type="scientific">Peronospora matthiolae</name>
    <dbReference type="NCBI Taxonomy" id="2874970"/>
    <lineage>
        <taxon>Eukaryota</taxon>
        <taxon>Sar</taxon>
        <taxon>Stramenopiles</taxon>
        <taxon>Oomycota</taxon>
        <taxon>Peronosporomycetes</taxon>
        <taxon>Peronosporales</taxon>
        <taxon>Peronosporaceae</taxon>
        <taxon>Peronospora</taxon>
    </lineage>
</organism>
<comment type="caution">
    <text evidence="2">The sequence shown here is derived from an EMBL/GenBank/DDBJ whole genome shotgun (WGS) entry which is preliminary data.</text>
</comment>
<name>A0AAV1VHI6_9STRA</name>
<feature type="compositionally biased region" description="Basic and acidic residues" evidence="1">
    <location>
        <begin position="480"/>
        <end position="496"/>
    </location>
</feature>
<dbReference type="Proteomes" id="UP001162060">
    <property type="component" value="Unassembled WGS sequence"/>
</dbReference>
<gene>
    <name evidence="2" type="ORF">PM001_LOCUS30242</name>
</gene>
<feature type="region of interest" description="Disordered" evidence="1">
    <location>
        <begin position="1"/>
        <end position="30"/>
    </location>
</feature>
<protein>
    <submittedName>
        <fullName evidence="2">Uncharacterized protein</fullName>
    </submittedName>
</protein>
<dbReference type="AlphaFoldDB" id="A0AAV1VHI6"/>
<feature type="compositionally biased region" description="Low complexity" evidence="1">
    <location>
        <begin position="450"/>
        <end position="478"/>
    </location>
</feature>
<reference evidence="2" key="1">
    <citation type="submission" date="2024-01" db="EMBL/GenBank/DDBJ databases">
        <authorList>
            <person name="Webb A."/>
        </authorList>
    </citation>
    <scope>NUCLEOTIDE SEQUENCE</scope>
    <source>
        <strain evidence="2">Pm1</strain>
    </source>
</reference>
<feature type="compositionally biased region" description="Polar residues" evidence="1">
    <location>
        <begin position="8"/>
        <end position="25"/>
    </location>
</feature>
<feature type="compositionally biased region" description="Basic and acidic residues" evidence="1">
    <location>
        <begin position="510"/>
        <end position="521"/>
    </location>
</feature>
<feature type="region of interest" description="Disordered" evidence="1">
    <location>
        <begin position="396"/>
        <end position="521"/>
    </location>
</feature>
<accession>A0AAV1VHI6</accession>
<feature type="region of interest" description="Disordered" evidence="1">
    <location>
        <begin position="318"/>
        <end position="374"/>
    </location>
</feature>
<evidence type="ECO:0000313" key="3">
    <source>
        <dbReference type="Proteomes" id="UP001162060"/>
    </source>
</evidence>
<evidence type="ECO:0000313" key="2">
    <source>
        <dbReference type="EMBL" id="CAK7945092.1"/>
    </source>
</evidence>
<dbReference type="EMBL" id="CAKLBY020000312">
    <property type="protein sequence ID" value="CAK7945092.1"/>
    <property type="molecule type" value="Genomic_DNA"/>
</dbReference>
<feature type="compositionally biased region" description="Polar residues" evidence="1">
    <location>
        <begin position="355"/>
        <end position="365"/>
    </location>
</feature>
<evidence type="ECO:0000256" key="1">
    <source>
        <dbReference type="SAM" id="MobiDB-lite"/>
    </source>
</evidence>